<evidence type="ECO:0000313" key="1">
    <source>
        <dbReference type="EMBL" id="EFO16776.1"/>
    </source>
</evidence>
<name>A0A1S0TP11_LOALO</name>
<dbReference type="InParanoid" id="A0A1S0TP11"/>
<sequence>METQISYRLIFLLVNRNPIYIHIIRTNVFHDLNKILSCVKLIKLDSIHSYGQYNFATTQLYGLVDWSEWIASRAKVNMHQIEEGNTLASSTVVKGMLPRTSQPIYDPIKGIYICNCNICYQ</sequence>
<dbReference type="KEGG" id="loa:LOAG_11728"/>
<protein>
    <submittedName>
        <fullName evidence="1">Uncharacterized protein</fullName>
    </submittedName>
</protein>
<organism evidence="1">
    <name type="scientific">Loa loa</name>
    <name type="common">Eye worm</name>
    <name type="synonym">Filaria loa</name>
    <dbReference type="NCBI Taxonomy" id="7209"/>
    <lineage>
        <taxon>Eukaryota</taxon>
        <taxon>Metazoa</taxon>
        <taxon>Ecdysozoa</taxon>
        <taxon>Nematoda</taxon>
        <taxon>Chromadorea</taxon>
        <taxon>Rhabditida</taxon>
        <taxon>Spirurina</taxon>
        <taxon>Spiruromorpha</taxon>
        <taxon>Filarioidea</taxon>
        <taxon>Onchocercidae</taxon>
        <taxon>Loa</taxon>
    </lineage>
</organism>
<accession>A0A1S0TP11</accession>
<dbReference type="CTD" id="9949185"/>
<reference evidence="1" key="1">
    <citation type="submission" date="2012-04" db="EMBL/GenBank/DDBJ databases">
        <title>The Genome Sequence of Loa loa.</title>
        <authorList>
            <consortium name="The Broad Institute Genome Sequencing Platform"/>
            <consortium name="Broad Institute Genome Sequencing Center for Infectious Disease"/>
            <person name="Nutman T.B."/>
            <person name="Fink D.L."/>
            <person name="Russ C."/>
            <person name="Young S."/>
            <person name="Zeng Q."/>
            <person name="Gargeya S."/>
            <person name="Alvarado L."/>
            <person name="Berlin A."/>
            <person name="Chapman S.B."/>
            <person name="Chen Z."/>
            <person name="Freedman E."/>
            <person name="Gellesch M."/>
            <person name="Goldberg J."/>
            <person name="Griggs A."/>
            <person name="Gujja S."/>
            <person name="Heilman E.R."/>
            <person name="Heiman D."/>
            <person name="Howarth C."/>
            <person name="Mehta T."/>
            <person name="Neiman D."/>
            <person name="Pearson M."/>
            <person name="Roberts A."/>
            <person name="Saif S."/>
            <person name="Shea T."/>
            <person name="Shenoy N."/>
            <person name="Sisk P."/>
            <person name="Stolte C."/>
            <person name="Sykes S."/>
            <person name="White J."/>
            <person name="Yandava C."/>
            <person name="Haas B."/>
            <person name="Henn M.R."/>
            <person name="Nusbaum C."/>
            <person name="Birren B."/>
        </authorList>
    </citation>
    <scope>NUCLEOTIDE SEQUENCE [LARGE SCALE GENOMIC DNA]</scope>
</reference>
<proteinExistence type="predicted"/>
<dbReference type="GeneID" id="9949185"/>
<gene>
    <name evidence="1" type="ORF">LOAG_11728</name>
</gene>
<dbReference type="EMBL" id="JH712322">
    <property type="protein sequence ID" value="EFO16776.1"/>
    <property type="molecule type" value="Genomic_DNA"/>
</dbReference>
<dbReference type="RefSeq" id="XP_003147294.1">
    <property type="nucleotide sequence ID" value="XM_003147246.1"/>
</dbReference>
<dbReference type="AlphaFoldDB" id="A0A1S0TP11"/>